<dbReference type="EMBL" id="OZ021737">
    <property type="protein sequence ID" value="CAK9317056.1"/>
    <property type="molecule type" value="Genomic_DNA"/>
</dbReference>
<evidence type="ECO:0000256" key="2">
    <source>
        <dbReference type="SAM" id="SignalP"/>
    </source>
</evidence>
<gene>
    <name evidence="3" type="ORF">CITCOLO1_LOCUS8945</name>
</gene>
<sequence length="107" mass="12358">MIGFPVFNCWFLLLLLRLPLVSLTKQKPKPLPKFHSSSSHLPFILCYNGELELSSLSFFLHKWIALDLCRNVWYASISTPSLWVLSVSDSIIILLLFFNRFSTPSVR</sequence>
<keyword evidence="1" id="KW-1133">Transmembrane helix</keyword>
<proteinExistence type="predicted"/>
<evidence type="ECO:0000313" key="4">
    <source>
        <dbReference type="Proteomes" id="UP001642487"/>
    </source>
</evidence>
<feature type="transmembrane region" description="Helical" evidence="1">
    <location>
        <begin position="72"/>
        <end position="98"/>
    </location>
</feature>
<keyword evidence="2" id="KW-0732">Signal</keyword>
<keyword evidence="1" id="KW-0812">Transmembrane</keyword>
<protein>
    <submittedName>
        <fullName evidence="3">Uncharacterized protein</fullName>
    </submittedName>
</protein>
<evidence type="ECO:0000313" key="3">
    <source>
        <dbReference type="EMBL" id="CAK9317056.1"/>
    </source>
</evidence>
<keyword evidence="4" id="KW-1185">Reference proteome</keyword>
<evidence type="ECO:0000256" key="1">
    <source>
        <dbReference type="SAM" id="Phobius"/>
    </source>
</evidence>
<organism evidence="3 4">
    <name type="scientific">Citrullus colocynthis</name>
    <name type="common">colocynth</name>
    <dbReference type="NCBI Taxonomy" id="252529"/>
    <lineage>
        <taxon>Eukaryota</taxon>
        <taxon>Viridiplantae</taxon>
        <taxon>Streptophyta</taxon>
        <taxon>Embryophyta</taxon>
        <taxon>Tracheophyta</taxon>
        <taxon>Spermatophyta</taxon>
        <taxon>Magnoliopsida</taxon>
        <taxon>eudicotyledons</taxon>
        <taxon>Gunneridae</taxon>
        <taxon>Pentapetalae</taxon>
        <taxon>rosids</taxon>
        <taxon>fabids</taxon>
        <taxon>Cucurbitales</taxon>
        <taxon>Cucurbitaceae</taxon>
        <taxon>Benincaseae</taxon>
        <taxon>Citrullus</taxon>
    </lineage>
</organism>
<reference evidence="3 4" key="1">
    <citation type="submission" date="2024-03" db="EMBL/GenBank/DDBJ databases">
        <authorList>
            <person name="Gkanogiannis A."/>
            <person name="Becerra Lopez-Lavalle L."/>
        </authorList>
    </citation>
    <scope>NUCLEOTIDE SEQUENCE [LARGE SCALE GENOMIC DNA]</scope>
</reference>
<feature type="chain" id="PRO_5047440137" evidence="2">
    <location>
        <begin position="24"/>
        <end position="107"/>
    </location>
</feature>
<keyword evidence="1" id="KW-0472">Membrane</keyword>
<feature type="signal peptide" evidence="2">
    <location>
        <begin position="1"/>
        <end position="23"/>
    </location>
</feature>
<accession>A0ABP0Y9H4</accession>
<name>A0ABP0Y9H4_9ROSI</name>
<dbReference type="Proteomes" id="UP001642487">
    <property type="component" value="Chromosome 3"/>
</dbReference>